<sequence length="346" mass="40138">MTPVSSFILFSFISSISNLLFYCRVSLVRSIPRVSPLLLLAGCSSDLAWKFFDPILKSFLSSFSSTITPRVTLEITIRCQSSNLWYSFPVLFLSLCFRADFVSKVFDSEICMVDWCFCLFCCFTCPQPPFFKTIQYFRYHCKKKLSQLPAVDMQKVPGSFCSYSNHSPKVIQPSFDAQSLCRLHSDFSKTYTYSNMQLSKLFLKCKFLICELGKVYNVKFLFDFFLLQHCYFPLRAKGINFFLGDYLYFNKPYPQQYNFINHPQSMVEVNSFPSLINKTNQNIMICTMSGVKIRNKHEAGNSHCIVNFLKWYWIGRVFPLYILAETLCKNPASASFHKANNRTCNP</sequence>
<proteinExistence type="predicted"/>
<evidence type="ECO:0000313" key="1">
    <source>
        <dbReference type="EMBL" id="KNZ44673.1"/>
    </source>
</evidence>
<dbReference type="EMBL" id="LAVV01014537">
    <property type="protein sequence ID" value="KNZ44673.1"/>
    <property type="molecule type" value="Genomic_DNA"/>
</dbReference>
<evidence type="ECO:0000313" key="2">
    <source>
        <dbReference type="Proteomes" id="UP000037035"/>
    </source>
</evidence>
<dbReference type="Proteomes" id="UP000037035">
    <property type="component" value="Unassembled WGS sequence"/>
</dbReference>
<keyword evidence="2" id="KW-1185">Reference proteome</keyword>
<gene>
    <name evidence="1" type="ORF">VP01_893g3</name>
</gene>
<name>A0A0L6U800_9BASI</name>
<dbReference type="VEuPathDB" id="FungiDB:VP01_893g3"/>
<comment type="caution">
    <text evidence="1">The sequence shown here is derived from an EMBL/GenBank/DDBJ whole genome shotgun (WGS) entry which is preliminary data.</text>
</comment>
<accession>A0A0L6U800</accession>
<organism evidence="1 2">
    <name type="scientific">Puccinia sorghi</name>
    <dbReference type="NCBI Taxonomy" id="27349"/>
    <lineage>
        <taxon>Eukaryota</taxon>
        <taxon>Fungi</taxon>
        <taxon>Dikarya</taxon>
        <taxon>Basidiomycota</taxon>
        <taxon>Pucciniomycotina</taxon>
        <taxon>Pucciniomycetes</taxon>
        <taxon>Pucciniales</taxon>
        <taxon>Pucciniaceae</taxon>
        <taxon>Puccinia</taxon>
    </lineage>
</organism>
<dbReference type="AlphaFoldDB" id="A0A0L6U800"/>
<protein>
    <submittedName>
        <fullName evidence="1">Uncharacterized protein</fullName>
    </submittedName>
</protein>
<reference evidence="1 2" key="1">
    <citation type="submission" date="2015-08" db="EMBL/GenBank/DDBJ databases">
        <title>Next Generation Sequencing and Analysis of the Genome of Puccinia sorghi L Schw, the Causal Agent of Maize Common Rust.</title>
        <authorList>
            <person name="Rochi L."/>
            <person name="Burguener G."/>
            <person name="Darino M."/>
            <person name="Turjanski A."/>
            <person name="Kreff E."/>
            <person name="Dieguez M.J."/>
            <person name="Sacco F."/>
        </authorList>
    </citation>
    <scope>NUCLEOTIDE SEQUENCE [LARGE SCALE GENOMIC DNA]</scope>
    <source>
        <strain evidence="1 2">RO10H11247</strain>
    </source>
</reference>